<organism evidence="1 2">
    <name type="scientific">Corynebacterium variabile</name>
    <dbReference type="NCBI Taxonomy" id="1727"/>
    <lineage>
        <taxon>Bacteria</taxon>
        <taxon>Bacillati</taxon>
        <taxon>Actinomycetota</taxon>
        <taxon>Actinomycetes</taxon>
        <taxon>Mycobacteriales</taxon>
        <taxon>Corynebacteriaceae</taxon>
        <taxon>Corynebacterium</taxon>
    </lineage>
</organism>
<protein>
    <submittedName>
        <fullName evidence="1">dCTP deaminase</fullName>
    </submittedName>
</protein>
<feature type="non-terminal residue" evidence="1">
    <location>
        <position position="21"/>
    </location>
</feature>
<evidence type="ECO:0000313" key="2">
    <source>
        <dbReference type="Proteomes" id="UP000260925"/>
    </source>
</evidence>
<comment type="caution">
    <text evidence="1">The sequence shown here is derived from an EMBL/GenBank/DDBJ whole genome shotgun (WGS) entry which is preliminary data.</text>
</comment>
<dbReference type="EMBL" id="DMDD01000146">
    <property type="protein sequence ID" value="HAF72588.1"/>
    <property type="molecule type" value="Genomic_DNA"/>
</dbReference>
<proteinExistence type="predicted"/>
<dbReference type="Proteomes" id="UP000260925">
    <property type="component" value="Unassembled WGS sequence"/>
</dbReference>
<dbReference type="AlphaFoldDB" id="A0A3B9QUG9"/>
<accession>A0A3B9QUG9</accession>
<name>A0A3B9QUG9_9CORY</name>
<reference evidence="1 2" key="1">
    <citation type="journal article" date="2018" name="Nat. Biotechnol.">
        <title>A standardized bacterial taxonomy based on genome phylogeny substantially revises the tree of life.</title>
        <authorList>
            <person name="Parks D.H."/>
            <person name="Chuvochina M."/>
            <person name="Waite D.W."/>
            <person name="Rinke C."/>
            <person name="Skarshewski A."/>
            <person name="Chaumeil P.A."/>
            <person name="Hugenholtz P."/>
        </authorList>
    </citation>
    <scope>NUCLEOTIDE SEQUENCE [LARGE SCALE GENOMIC DNA]</scope>
    <source>
        <strain evidence="1">UBA9851</strain>
    </source>
</reference>
<evidence type="ECO:0000313" key="1">
    <source>
        <dbReference type="EMBL" id="HAF72588.1"/>
    </source>
</evidence>
<sequence length="21" mass="2274">MLLSDRDIRSAIDDGALSLDP</sequence>
<gene>
    <name evidence="1" type="ORF">DCL06_06610</name>
</gene>